<accession>A0A9D3Z6N4</accession>
<comment type="caution">
    <text evidence="1">The sequence shown here is derived from an EMBL/GenBank/DDBJ whole genome shotgun (WGS) entry which is preliminary data.</text>
</comment>
<organism evidence="1 2">
    <name type="scientific">Dreissena polymorpha</name>
    <name type="common">Zebra mussel</name>
    <name type="synonym">Mytilus polymorpha</name>
    <dbReference type="NCBI Taxonomy" id="45954"/>
    <lineage>
        <taxon>Eukaryota</taxon>
        <taxon>Metazoa</taxon>
        <taxon>Spiralia</taxon>
        <taxon>Lophotrochozoa</taxon>
        <taxon>Mollusca</taxon>
        <taxon>Bivalvia</taxon>
        <taxon>Autobranchia</taxon>
        <taxon>Heteroconchia</taxon>
        <taxon>Euheterodonta</taxon>
        <taxon>Imparidentia</taxon>
        <taxon>Neoheterodontei</taxon>
        <taxon>Myida</taxon>
        <taxon>Dreissenoidea</taxon>
        <taxon>Dreissenidae</taxon>
        <taxon>Dreissena</taxon>
    </lineage>
</organism>
<reference evidence="1" key="1">
    <citation type="journal article" date="2019" name="bioRxiv">
        <title>The Genome of the Zebra Mussel, Dreissena polymorpha: A Resource for Invasive Species Research.</title>
        <authorList>
            <person name="McCartney M.A."/>
            <person name="Auch B."/>
            <person name="Kono T."/>
            <person name="Mallez S."/>
            <person name="Zhang Y."/>
            <person name="Obille A."/>
            <person name="Becker A."/>
            <person name="Abrahante J.E."/>
            <person name="Garbe J."/>
            <person name="Badalamenti J.P."/>
            <person name="Herman A."/>
            <person name="Mangelson H."/>
            <person name="Liachko I."/>
            <person name="Sullivan S."/>
            <person name="Sone E.D."/>
            <person name="Koren S."/>
            <person name="Silverstein K.A.T."/>
            <person name="Beckman K.B."/>
            <person name="Gohl D.M."/>
        </authorList>
    </citation>
    <scope>NUCLEOTIDE SEQUENCE</scope>
    <source>
        <strain evidence="1">Duluth1</strain>
        <tissue evidence="1">Whole animal</tissue>
    </source>
</reference>
<dbReference type="Proteomes" id="UP000828390">
    <property type="component" value="Unassembled WGS sequence"/>
</dbReference>
<sequence length="61" mass="6841">MVIGLVVYMTIAKIKKKAQVNNVAEREVLSPPPKVRPLSATRIFPTRAMLNRPPPPKNTDF</sequence>
<reference evidence="1" key="2">
    <citation type="submission" date="2020-11" db="EMBL/GenBank/DDBJ databases">
        <authorList>
            <person name="McCartney M.A."/>
            <person name="Auch B."/>
            <person name="Kono T."/>
            <person name="Mallez S."/>
            <person name="Becker A."/>
            <person name="Gohl D.M."/>
            <person name="Silverstein K.A.T."/>
            <person name="Koren S."/>
            <person name="Bechman K.B."/>
            <person name="Herman A."/>
            <person name="Abrahante J.E."/>
            <person name="Garbe J."/>
        </authorList>
    </citation>
    <scope>NUCLEOTIDE SEQUENCE</scope>
    <source>
        <strain evidence="1">Duluth1</strain>
        <tissue evidence="1">Whole animal</tissue>
    </source>
</reference>
<dbReference type="EMBL" id="JAIWYP010000014">
    <property type="protein sequence ID" value="KAH3711741.1"/>
    <property type="molecule type" value="Genomic_DNA"/>
</dbReference>
<protein>
    <submittedName>
        <fullName evidence="1">Uncharacterized protein</fullName>
    </submittedName>
</protein>
<evidence type="ECO:0000313" key="2">
    <source>
        <dbReference type="Proteomes" id="UP000828390"/>
    </source>
</evidence>
<keyword evidence="2" id="KW-1185">Reference proteome</keyword>
<name>A0A9D3Z6N4_DREPO</name>
<dbReference type="AlphaFoldDB" id="A0A9D3Z6N4"/>
<evidence type="ECO:0000313" key="1">
    <source>
        <dbReference type="EMBL" id="KAH3711741.1"/>
    </source>
</evidence>
<gene>
    <name evidence="1" type="ORF">DPMN_071414</name>
</gene>
<proteinExistence type="predicted"/>